<feature type="compositionally biased region" description="Polar residues" evidence="2">
    <location>
        <begin position="397"/>
        <end position="407"/>
    </location>
</feature>
<feature type="compositionally biased region" description="Polar residues" evidence="2">
    <location>
        <begin position="361"/>
        <end position="373"/>
    </location>
</feature>
<accession>A0A9N9GEQ5</accession>
<evidence type="ECO:0000256" key="1">
    <source>
        <dbReference type="SAM" id="Coils"/>
    </source>
</evidence>
<evidence type="ECO:0000256" key="2">
    <source>
        <dbReference type="SAM" id="MobiDB-lite"/>
    </source>
</evidence>
<keyword evidence="1" id="KW-0175">Coiled coil</keyword>
<feature type="region of interest" description="Disordered" evidence="2">
    <location>
        <begin position="361"/>
        <end position="407"/>
    </location>
</feature>
<feature type="compositionally biased region" description="Low complexity" evidence="2">
    <location>
        <begin position="233"/>
        <end position="244"/>
    </location>
</feature>
<feature type="compositionally biased region" description="Basic and acidic residues" evidence="2">
    <location>
        <begin position="215"/>
        <end position="228"/>
    </location>
</feature>
<protein>
    <submittedName>
        <fullName evidence="3">11125_t:CDS:1</fullName>
    </submittedName>
</protein>
<reference evidence="3" key="1">
    <citation type="submission" date="2021-06" db="EMBL/GenBank/DDBJ databases">
        <authorList>
            <person name="Kallberg Y."/>
            <person name="Tangrot J."/>
            <person name="Rosling A."/>
        </authorList>
    </citation>
    <scope>NUCLEOTIDE SEQUENCE</scope>
    <source>
        <strain evidence="3">MT106</strain>
    </source>
</reference>
<keyword evidence="4" id="KW-1185">Reference proteome</keyword>
<proteinExistence type="predicted"/>
<evidence type="ECO:0000313" key="3">
    <source>
        <dbReference type="EMBL" id="CAG8596855.1"/>
    </source>
</evidence>
<gene>
    <name evidence="3" type="ORF">AGERDE_LOCUS8893</name>
</gene>
<comment type="caution">
    <text evidence="3">The sequence shown here is derived from an EMBL/GenBank/DDBJ whole genome shotgun (WGS) entry which is preliminary data.</text>
</comment>
<feature type="coiled-coil region" evidence="1">
    <location>
        <begin position="291"/>
        <end position="325"/>
    </location>
</feature>
<sequence>MFLLERLYSFLKYPFDTTRQEKLNNSYHQRRDSTRNKPTTFRLIRAHYIIPPKATNNSVGVSNNTNKDKGVILRQQVENLKIQEPLQSNILEKSPLLISTSENSTTNSIDTLTEEVLLDNSETSISKGENESDTISTVANHIITDSENTQRPEQKTYSPYYYPNFSRYEYPTKVGGDNEQYTEHNWSFPNWDDEIDEFTPPIRDHYRNSHGTRGTGKDYRPDNDRQPEQDYFNQNNSSSSSNESTPTEDNDDSTIQSETEEEQKNDEQGLVLCEELSDGIDSCRRDQKSDYDRFRDHLSSLSLELRALQQEIEAAEAACLNHNWNANESSEIITDSESSIIVGSPVPSVRLIASSTTPSAIAMARNSQKSAASSPPRDNEFSPSTSPEPYFSFHGRPNNNTTTTSLDTRCSIPEDTWTSDCIREIPC</sequence>
<organism evidence="3 4">
    <name type="scientific">Ambispora gerdemannii</name>
    <dbReference type="NCBI Taxonomy" id="144530"/>
    <lineage>
        <taxon>Eukaryota</taxon>
        <taxon>Fungi</taxon>
        <taxon>Fungi incertae sedis</taxon>
        <taxon>Mucoromycota</taxon>
        <taxon>Glomeromycotina</taxon>
        <taxon>Glomeromycetes</taxon>
        <taxon>Archaeosporales</taxon>
        <taxon>Ambisporaceae</taxon>
        <taxon>Ambispora</taxon>
    </lineage>
</organism>
<dbReference type="OrthoDB" id="2397950at2759"/>
<evidence type="ECO:0000313" key="4">
    <source>
        <dbReference type="Proteomes" id="UP000789831"/>
    </source>
</evidence>
<name>A0A9N9GEQ5_9GLOM</name>
<dbReference type="EMBL" id="CAJVPL010002029">
    <property type="protein sequence ID" value="CAG8596855.1"/>
    <property type="molecule type" value="Genomic_DNA"/>
</dbReference>
<dbReference type="Proteomes" id="UP000789831">
    <property type="component" value="Unassembled WGS sequence"/>
</dbReference>
<feature type="compositionally biased region" description="Acidic residues" evidence="2">
    <location>
        <begin position="246"/>
        <end position="264"/>
    </location>
</feature>
<dbReference type="AlphaFoldDB" id="A0A9N9GEQ5"/>
<feature type="region of interest" description="Disordered" evidence="2">
    <location>
        <begin position="199"/>
        <end position="270"/>
    </location>
</feature>